<name>A0A2W5IAW3_9ACTN</name>
<dbReference type="SUPFAM" id="SSF88723">
    <property type="entry name" value="PIN domain-like"/>
    <property type="match status" value="1"/>
</dbReference>
<dbReference type="NCBIfam" id="NF004397">
    <property type="entry name" value="PRK05755.1"/>
    <property type="match status" value="1"/>
</dbReference>
<dbReference type="Gene3D" id="1.10.150.20">
    <property type="entry name" value="5' to 3' exonuclease, C-terminal subdomain"/>
    <property type="match status" value="2"/>
</dbReference>
<dbReference type="FunFam" id="3.40.50.1010:FF:000001">
    <property type="entry name" value="DNA polymerase I"/>
    <property type="match status" value="1"/>
</dbReference>
<evidence type="ECO:0000256" key="4">
    <source>
        <dbReference type="ARBA" id="ARBA00022679"/>
    </source>
</evidence>
<dbReference type="SMART" id="SM00482">
    <property type="entry name" value="POLAc"/>
    <property type="match status" value="1"/>
</dbReference>
<dbReference type="FunFam" id="1.10.150.20:FF:000003">
    <property type="entry name" value="DNA polymerase I"/>
    <property type="match status" value="1"/>
</dbReference>
<dbReference type="InterPro" id="IPR002298">
    <property type="entry name" value="DNA_polymerase_A"/>
</dbReference>
<comment type="function">
    <text evidence="15">In addition to polymerase activity, this DNA polymerase exhibits 3'-5' and 5'-3' exonuclease activity.</text>
</comment>
<evidence type="ECO:0000256" key="17">
    <source>
        <dbReference type="RuleBase" id="RU004460"/>
    </source>
</evidence>
<evidence type="ECO:0000259" key="20">
    <source>
        <dbReference type="SMART" id="SM00482"/>
    </source>
</evidence>
<keyword evidence="13 17" id="KW-0234">DNA repair</keyword>
<comment type="caution">
    <text evidence="21">The sequence shown here is derived from an EMBL/GenBank/DDBJ whole genome shotgun (WGS) entry which is preliminary data.</text>
</comment>
<accession>A0A2W5IAW3</accession>
<keyword evidence="7" id="KW-0540">Nuclease</keyword>
<dbReference type="GO" id="GO:0006261">
    <property type="term" value="P:DNA-templated DNA replication"/>
    <property type="evidence" value="ECO:0007669"/>
    <property type="project" value="UniProtKB-UniRule"/>
</dbReference>
<dbReference type="EMBL" id="QFOZ01000006">
    <property type="protein sequence ID" value="PZP88850.1"/>
    <property type="molecule type" value="Genomic_DNA"/>
</dbReference>
<comment type="similarity">
    <text evidence="1 17">Belongs to the DNA polymerase type-A family.</text>
</comment>
<evidence type="ECO:0000256" key="14">
    <source>
        <dbReference type="ARBA" id="ARBA00049244"/>
    </source>
</evidence>
<dbReference type="SMART" id="SM00474">
    <property type="entry name" value="35EXOc"/>
    <property type="match status" value="1"/>
</dbReference>
<dbReference type="InterPro" id="IPR018320">
    <property type="entry name" value="DNA_polymerase_1"/>
</dbReference>
<dbReference type="InterPro" id="IPR002421">
    <property type="entry name" value="5-3_exonuclease"/>
</dbReference>
<protein>
    <recommendedName>
        <fullName evidence="3 16">DNA polymerase I</fullName>
        <ecNumber evidence="2 16">2.7.7.7</ecNumber>
    </recommendedName>
</protein>
<dbReference type="CDD" id="cd06140">
    <property type="entry name" value="DNA_polA_I_Bacillus_like_exo"/>
    <property type="match status" value="1"/>
</dbReference>
<dbReference type="SUPFAM" id="SSF53098">
    <property type="entry name" value="Ribonuclease H-like"/>
    <property type="match status" value="1"/>
</dbReference>
<dbReference type="Gene3D" id="1.20.1060.10">
    <property type="entry name" value="Taq DNA Polymerase, Chain T, domain 4"/>
    <property type="match status" value="1"/>
</dbReference>
<evidence type="ECO:0000256" key="16">
    <source>
        <dbReference type="NCBIfam" id="TIGR00593"/>
    </source>
</evidence>
<dbReference type="InterPro" id="IPR020046">
    <property type="entry name" value="5-3_exonucl_a-hlix_arch_N"/>
</dbReference>
<gene>
    <name evidence="17" type="primary">polA</name>
    <name evidence="21" type="ORF">DI579_05080</name>
</gene>
<reference evidence="21 22" key="1">
    <citation type="submission" date="2017-08" db="EMBL/GenBank/DDBJ databases">
        <title>Infants hospitalized years apart are colonized by the same room-sourced microbial strains.</title>
        <authorList>
            <person name="Brooks B."/>
            <person name="Olm M.R."/>
            <person name="Firek B.A."/>
            <person name="Baker R."/>
            <person name="Thomas B.C."/>
            <person name="Morowitz M.J."/>
            <person name="Banfield J.F."/>
        </authorList>
    </citation>
    <scope>NUCLEOTIDE SEQUENCE [LARGE SCALE GENOMIC DNA]</scope>
    <source>
        <strain evidence="21">S2_006_000_R1_57</strain>
    </source>
</reference>
<proteinExistence type="inferred from homology"/>
<evidence type="ECO:0000256" key="8">
    <source>
        <dbReference type="ARBA" id="ARBA00022763"/>
    </source>
</evidence>
<evidence type="ECO:0000256" key="2">
    <source>
        <dbReference type="ARBA" id="ARBA00012417"/>
    </source>
</evidence>
<dbReference type="GO" id="GO:0008409">
    <property type="term" value="F:5'-3' exonuclease activity"/>
    <property type="evidence" value="ECO:0007669"/>
    <property type="project" value="InterPro"/>
</dbReference>
<dbReference type="InterPro" id="IPR008918">
    <property type="entry name" value="HhH2"/>
</dbReference>
<organism evidence="21 22">
    <name type="scientific">Lawsonella clevelandensis</name>
    <dbReference type="NCBI Taxonomy" id="1528099"/>
    <lineage>
        <taxon>Bacteria</taxon>
        <taxon>Bacillati</taxon>
        <taxon>Actinomycetota</taxon>
        <taxon>Actinomycetes</taxon>
        <taxon>Mycobacteriales</taxon>
        <taxon>Lawsonellaceae</taxon>
        <taxon>Lawsonella</taxon>
    </lineage>
</organism>
<dbReference type="GO" id="GO:0008408">
    <property type="term" value="F:3'-5' exonuclease activity"/>
    <property type="evidence" value="ECO:0007669"/>
    <property type="project" value="InterPro"/>
</dbReference>
<keyword evidence="9" id="KW-0378">Hydrolase</keyword>
<dbReference type="PANTHER" id="PTHR10133:SF27">
    <property type="entry name" value="DNA POLYMERASE NU"/>
    <property type="match status" value="1"/>
</dbReference>
<feature type="domain" description="DNA-directed DNA polymerase family A palm" evidence="20">
    <location>
        <begin position="657"/>
        <end position="864"/>
    </location>
</feature>
<evidence type="ECO:0000259" key="18">
    <source>
        <dbReference type="SMART" id="SM00474"/>
    </source>
</evidence>
<dbReference type="RefSeq" id="WP_303678827.1">
    <property type="nucleotide sequence ID" value="NZ_JBHWSZ010000052.1"/>
</dbReference>
<feature type="domain" description="3'-5' exonuclease" evidence="18">
    <location>
        <begin position="312"/>
        <end position="489"/>
    </location>
</feature>
<dbReference type="InterPro" id="IPR036279">
    <property type="entry name" value="5-3_exonuclease_C_sf"/>
</dbReference>
<keyword evidence="6 17" id="KW-0235">DNA replication</keyword>
<evidence type="ECO:0000256" key="3">
    <source>
        <dbReference type="ARBA" id="ARBA00020311"/>
    </source>
</evidence>
<dbReference type="CDD" id="cd08637">
    <property type="entry name" value="DNA_pol_A_pol_I_C"/>
    <property type="match status" value="1"/>
</dbReference>
<keyword evidence="4 17" id="KW-0808">Transferase</keyword>
<dbReference type="SMART" id="SM00475">
    <property type="entry name" value="53EXOc"/>
    <property type="match status" value="1"/>
</dbReference>
<sequence length="901" mass="99353">MTVEDTANRPVVLLLDGHSIAFRAFYALPPEGFTTSGGQHTNAVYGFLSMLSHLVTEEKPDYIVAAFDEGSGTFRHQEYPAYKAQRAETPAEFIGQVELLREVLHALGIPTVSSREYEADDLIATLSLTAKNEGMQSFICTGDRDSFQLIDDVTTVLYPTKGVSTLVRYTPEKVKERYNVTPAQYPDMAALRGDPSDNLPGVPKVGEKTAAKWLNQYGSLEAILENKDNIKGKVGESLRSHIEDVERNAYLTKMVRNVEMDLSFADAARSAVDEDSVNALFDKLEFGTRLRERVFKAFALSSGAETSSFTAPELAVTVAHMGDVASWLQNYGRQEGTYGVVVAGTESILAGDVDAVAIASPAGQQMVCTTTELNPDDEVALGEWLADEAIHKALHDAKMAAHCLAGRDWHIGGVCCDTLVASYLILPGQRNFNFTDVVERHMGVTLESADKGQLTLVDVAENNDRYWESLAERAVYVLLLATQLAHDLEDYGETRLFHEMEMPLVMVLQRMEHDGIAVSPRALHDLEKDFAEQAALMEREAHESIGDDTVNIGSPKQLQTVLFDQLGMSKTKKTKTGHSTNAESLEKLYVKYGHPFLAAVLGYRAAMKLKTTVTGLINAVGDDERIHTTFNQTITTTGRLSSTDPNLQNIPVRTDDGKRIRDVFVAGKGYEGLLTADYSQIEMRVMAHLSKDEGLIEAFRRGEDLHSYVGSIAFNVPIDEVTPELRRRTKAMSYGLAYGLSPFGLARQLNIPIADAKDFMNNYFARFGGVRDYLHDVVEEARKTGYTETMFGRRRYLPELTSSNRVARENAERAALNAPIQGTAADIIKIAMLHVDDALQEAGLHSRVLLQVHDELVCEVAQGEREELEKLVTTCMDSAVELSVPLEVSTGFGTTWNAAAH</sequence>
<keyword evidence="12 17" id="KW-0238">DNA-binding</keyword>
<evidence type="ECO:0000256" key="6">
    <source>
        <dbReference type="ARBA" id="ARBA00022705"/>
    </source>
</evidence>
<dbReference type="SMART" id="SM00279">
    <property type="entry name" value="HhH2"/>
    <property type="match status" value="1"/>
</dbReference>
<dbReference type="FunFam" id="1.10.150.20:FF:000002">
    <property type="entry name" value="DNA polymerase I"/>
    <property type="match status" value="1"/>
</dbReference>
<dbReference type="Proteomes" id="UP000248606">
    <property type="component" value="Unassembled WGS sequence"/>
</dbReference>
<keyword evidence="11 17" id="KW-0239">DNA-directed DNA polymerase</keyword>
<comment type="catalytic activity">
    <reaction evidence="14 17">
        <text>DNA(n) + a 2'-deoxyribonucleoside 5'-triphosphate = DNA(n+1) + diphosphate</text>
        <dbReference type="Rhea" id="RHEA:22508"/>
        <dbReference type="Rhea" id="RHEA-COMP:17339"/>
        <dbReference type="Rhea" id="RHEA-COMP:17340"/>
        <dbReference type="ChEBI" id="CHEBI:33019"/>
        <dbReference type="ChEBI" id="CHEBI:61560"/>
        <dbReference type="ChEBI" id="CHEBI:173112"/>
        <dbReference type="EC" id="2.7.7.7"/>
    </reaction>
</comment>
<dbReference type="Pfam" id="PF02739">
    <property type="entry name" value="5_3_exonuc_N"/>
    <property type="match status" value="1"/>
</dbReference>
<dbReference type="InterPro" id="IPR012337">
    <property type="entry name" value="RNaseH-like_sf"/>
</dbReference>
<evidence type="ECO:0000256" key="15">
    <source>
        <dbReference type="ARBA" id="ARBA00053603"/>
    </source>
</evidence>
<evidence type="ECO:0000256" key="9">
    <source>
        <dbReference type="ARBA" id="ARBA00022801"/>
    </source>
</evidence>
<dbReference type="CDD" id="cd09859">
    <property type="entry name" value="PIN_53EXO"/>
    <property type="match status" value="1"/>
</dbReference>
<dbReference type="InterPro" id="IPR001098">
    <property type="entry name" value="DNA-dir_DNA_pol_A_palm_dom"/>
</dbReference>
<dbReference type="InterPro" id="IPR002562">
    <property type="entry name" value="3'-5'_exonuclease_dom"/>
</dbReference>
<dbReference type="InterPro" id="IPR043502">
    <property type="entry name" value="DNA/RNA_pol_sf"/>
</dbReference>
<dbReference type="GO" id="GO:0006302">
    <property type="term" value="P:double-strand break repair"/>
    <property type="evidence" value="ECO:0007669"/>
    <property type="project" value="TreeGrafter"/>
</dbReference>
<dbReference type="Pfam" id="PF00476">
    <property type="entry name" value="DNA_pol_A"/>
    <property type="match status" value="1"/>
</dbReference>
<dbReference type="Gene3D" id="3.40.50.1010">
    <property type="entry name" value="5'-nuclease"/>
    <property type="match status" value="1"/>
</dbReference>
<dbReference type="GO" id="GO:0003677">
    <property type="term" value="F:DNA binding"/>
    <property type="evidence" value="ECO:0007669"/>
    <property type="project" value="UniProtKB-UniRule"/>
</dbReference>
<dbReference type="Gene3D" id="3.30.420.10">
    <property type="entry name" value="Ribonuclease H-like superfamily/Ribonuclease H"/>
    <property type="match status" value="1"/>
</dbReference>
<evidence type="ECO:0000256" key="1">
    <source>
        <dbReference type="ARBA" id="ARBA00007705"/>
    </source>
</evidence>
<evidence type="ECO:0000259" key="19">
    <source>
        <dbReference type="SMART" id="SM00475"/>
    </source>
</evidence>
<evidence type="ECO:0000256" key="11">
    <source>
        <dbReference type="ARBA" id="ARBA00022932"/>
    </source>
</evidence>
<evidence type="ECO:0000313" key="21">
    <source>
        <dbReference type="EMBL" id="PZP88850.1"/>
    </source>
</evidence>
<evidence type="ECO:0000256" key="7">
    <source>
        <dbReference type="ARBA" id="ARBA00022722"/>
    </source>
</evidence>
<dbReference type="InterPro" id="IPR020045">
    <property type="entry name" value="DNA_polI_H3TH"/>
</dbReference>
<keyword evidence="8 17" id="KW-0227">DNA damage</keyword>
<dbReference type="NCBIfam" id="TIGR00593">
    <property type="entry name" value="pola"/>
    <property type="match status" value="1"/>
</dbReference>
<dbReference type="InterPro" id="IPR036397">
    <property type="entry name" value="RNaseH_sf"/>
</dbReference>
<evidence type="ECO:0000256" key="10">
    <source>
        <dbReference type="ARBA" id="ARBA00022839"/>
    </source>
</evidence>
<dbReference type="Gene3D" id="3.30.70.370">
    <property type="match status" value="1"/>
</dbReference>
<evidence type="ECO:0000256" key="12">
    <source>
        <dbReference type="ARBA" id="ARBA00023125"/>
    </source>
</evidence>
<dbReference type="SUPFAM" id="SSF47807">
    <property type="entry name" value="5' to 3' exonuclease, C-terminal subdomain"/>
    <property type="match status" value="1"/>
</dbReference>
<dbReference type="Pfam" id="PF01367">
    <property type="entry name" value="5_3_exonuc"/>
    <property type="match status" value="1"/>
</dbReference>
<dbReference type="CDD" id="cd09898">
    <property type="entry name" value="H3TH_53EXO"/>
    <property type="match status" value="1"/>
</dbReference>
<keyword evidence="10" id="KW-0269">Exonuclease</keyword>
<dbReference type="EC" id="2.7.7.7" evidence="2 16"/>
<dbReference type="Pfam" id="PF22619">
    <property type="entry name" value="DNA_polI_exo1"/>
    <property type="match status" value="1"/>
</dbReference>
<feature type="domain" description="5'-3' exonuclease" evidence="19">
    <location>
        <begin position="8"/>
        <end position="270"/>
    </location>
</feature>
<keyword evidence="5 17" id="KW-0548">Nucleotidyltransferase</keyword>
<dbReference type="GO" id="GO:0003887">
    <property type="term" value="F:DNA-directed DNA polymerase activity"/>
    <property type="evidence" value="ECO:0007669"/>
    <property type="project" value="UniProtKB-UniRule"/>
</dbReference>
<dbReference type="InterPro" id="IPR054690">
    <property type="entry name" value="DNA_polI_exonuclease"/>
</dbReference>
<evidence type="ECO:0000256" key="5">
    <source>
        <dbReference type="ARBA" id="ARBA00022695"/>
    </source>
</evidence>
<dbReference type="InterPro" id="IPR029060">
    <property type="entry name" value="PIN-like_dom_sf"/>
</dbReference>
<evidence type="ECO:0000313" key="22">
    <source>
        <dbReference type="Proteomes" id="UP000248606"/>
    </source>
</evidence>
<evidence type="ECO:0000256" key="13">
    <source>
        <dbReference type="ARBA" id="ARBA00023204"/>
    </source>
</evidence>
<dbReference type="PANTHER" id="PTHR10133">
    <property type="entry name" value="DNA POLYMERASE I"/>
    <property type="match status" value="1"/>
</dbReference>
<dbReference type="SUPFAM" id="SSF56672">
    <property type="entry name" value="DNA/RNA polymerases"/>
    <property type="match status" value="1"/>
</dbReference>
<dbReference type="PRINTS" id="PR00868">
    <property type="entry name" value="DNAPOLI"/>
</dbReference>
<dbReference type="AlphaFoldDB" id="A0A2W5IAW3"/>